<dbReference type="Pfam" id="PF08617">
    <property type="entry name" value="CGI-121"/>
    <property type="match status" value="1"/>
</dbReference>
<keyword evidence="3" id="KW-0819">tRNA processing</keyword>
<comment type="subcellular location">
    <subcellularLocation>
        <location evidence="1">Nucleus</location>
    </subcellularLocation>
</comment>
<dbReference type="GO" id="GO:0000408">
    <property type="term" value="C:EKC/KEOPS complex"/>
    <property type="evidence" value="ECO:0007669"/>
    <property type="project" value="TreeGrafter"/>
</dbReference>
<evidence type="ECO:0000256" key="1">
    <source>
        <dbReference type="ARBA" id="ARBA00004123"/>
    </source>
</evidence>
<dbReference type="GO" id="GO:0005829">
    <property type="term" value="C:cytosol"/>
    <property type="evidence" value="ECO:0007669"/>
    <property type="project" value="TreeGrafter"/>
</dbReference>
<proteinExistence type="inferred from homology"/>
<comment type="similarity">
    <text evidence="2 5">Belongs to the CGI121/TPRKB family.</text>
</comment>
<evidence type="ECO:0000256" key="4">
    <source>
        <dbReference type="ARBA" id="ARBA00023242"/>
    </source>
</evidence>
<evidence type="ECO:0000256" key="2">
    <source>
        <dbReference type="ARBA" id="ARBA00005546"/>
    </source>
</evidence>
<organism evidence="6">
    <name type="scientific">Prasinoderma coloniale</name>
    <dbReference type="NCBI Taxonomy" id="156133"/>
    <lineage>
        <taxon>Eukaryota</taxon>
        <taxon>Viridiplantae</taxon>
        <taxon>Prasinodermophyta</taxon>
        <taxon>Prasinodermophyceae</taxon>
        <taxon>Prasinodermales</taxon>
        <taxon>Prasinodermaceae</taxon>
        <taxon>Prasinoderma</taxon>
    </lineage>
</organism>
<accession>A0A7R9Y5F7</accession>
<dbReference type="InterPro" id="IPR013926">
    <property type="entry name" value="CGI121/TPRKB"/>
</dbReference>
<dbReference type="SUPFAM" id="SSF143870">
    <property type="entry name" value="PF0523-like"/>
    <property type="match status" value="1"/>
</dbReference>
<dbReference type="PANTHER" id="PTHR15840">
    <property type="entry name" value="CGI-121 FAMILY MEMBER"/>
    <property type="match status" value="1"/>
</dbReference>
<evidence type="ECO:0000256" key="3">
    <source>
        <dbReference type="ARBA" id="ARBA00022694"/>
    </source>
</evidence>
<dbReference type="Gene3D" id="3.30.2380.10">
    <property type="entry name" value="CGI121/TPRKB"/>
    <property type="match status" value="1"/>
</dbReference>
<evidence type="ECO:0000256" key="5">
    <source>
        <dbReference type="RuleBase" id="RU004398"/>
    </source>
</evidence>
<evidence type="ECO:0000313" key="6">
    <source>
        <dbReference type="EMBL" id="CAD8245908.1"/>
    </source>
</evidence>
<dbReference type="EMBL" id="HBDZ01012238">
    <property type="protein sequence ID" value="CAD8245908.1"/>
    <property type="molecule type" value="Transcribed_RNA"/>
</dbReference>
<dbReference type="GO" id="GO:0002949">
    <property type="term" value="P:tRNA threonylcarbamoyladenosine modification"/>
    <property type="evidence" value="ECO:0007669"/>
    <property type="project" value="TreeGrafter"/>
</dbReference>
<name>A0A7R9Y5F7_9VIRI</name>
<sequence length="189" mass="20269">MAGPLRHEFEAHPGRTLDVWLFRDVAHEAAGALGEAARTGALRPELALCRAGLVPDALCALAAAHRALSAQERGKLVTKSLHSELIVNLAASRHIGESLRRLGMPMEDCGASGVTLDVLVARFDASDADRAAVEKLMEERGAQPCDVAQLSERAQVDDIKRIFKITPEELETGSLADAVTTRIGVRDVM</sequence>
<dbReference type="GO" id="GO:0005634">
    <property type="term" value="C:nucleus"/>
    <property type="evidence" value="ECO:0007669"/>
    <property type="project" value="UniProtKB-SubCell"/>
</dbReference>
<dbReference type="AlphaFoldDB" id="A0A7R9Y5F7"/>
<dbReference type="PANTHER" id="PTHR15840:SF10">
    <property type="entry name" value="EKC_KEOPS COMPLEX SUBUNIT TPRKB"/>
    <property type="match status" value="1"/>
</dbReference>
<dbReference type="InterPro" id="IPR036504">
    <property type="entry name" value="CGI121/TPRKB_sf"/>
</dbReference>
<keyword evidence="4 5" id="KW-0539">Nucleus</keyword>
<protein>
    <submittedName>
        <fullName evidence="6">Uncharacterized protein</fullName>
    </submittedName>
</protein>
<reference evidence="6" key="1">
    <citation type="submission" date="2021-01" db="EMBL/GenBank/DDBJ databases">
        <authorList>
            <person name="Corre E."/>
            <person name="Pelletier E."/>
            <person name="Niang G."/>
            <person name="Scheremetjew M."/>
            <person name="Finn R."/>
            <person name="Kale V."/>
            <person name="Holt S."/>
            <person name="Cochrane G."/>
            <person name="Meng A."/>
            <person name="Brown T."/>
            <person name="Cohen L."/>
        </authorList>
    </citation>
    <scope>NUCLEOTIDE SEQUENCE</scope>
    <source>
        <strain evidence="6">CCMP1413</strain>
    </source>
</reference>
<gene>
    <name evidence="6" type="ORF">PCOL08062_LOCUS9400</name>
</gene>